<keyword evidence="2" id="KW-0812">Transmembrane</keyword>
<gene>
    <name evidence="3" type="ORF">Rhow_000583</name>
</gene>
<keyword evidence="4" id="KW-1185">Reference proteome</keyword>
<name>A0A402C2E2_RHOWR</name>
<dbReference type="Proteomes" id="UP000287519">
    <property type="component" value="Unassembled WGS sequence"/>
</dbReference>
<feature type="transmembrane region" description="Helical" evidence="2">
    <location>
        <begin position="423"/>
        <end position="445"/>
    </location>
</feature>
<dbReference type="AlphaFoldDB" id="A0A402C2E2"/>
<keyword evidence="2" id="KW-1133">Transmembrane helix</keyword>
<organism evidence="3 4">
    <name type="scientific">Rhodococcus wratislaviensis</name>
    <name type="common">Tsukamurella wratislaviensis</name>
    <dbReference type="NCBI Taxonomy" id="44752"/>
    <lineage>
        <taxon>Bacteria</taxon>
        <taxon>Bacillati</taxon>
        <taxon>Actinomycetota</taxon>
        <taxon>Actinomycetes</taxon>
        <taxon>Mycobacteriales</taxon>
        <taxon>Nocardiaceae</taxon>
        <taxon>Rhodococcus</taxon>
    </lineage>
</organism>
<evidence type="ECO:0000256" key="1">
    <source>
        <dbReference type="SAM" id="MobiDB-lite"/>
    </source>
</evidence>
<evidence type="ECO:0000313" key="3">
    <source>
        <dbReference type="EMBL" id="GCE37737.1"/>
    </source>
</evidence>
<dbReference type="EMBL" id="BHYM01000012">
    <property type="protein sequence ID" value="GCE37737.1"/>
    <property type="molecule type" value="Genomic_DNA"/>
</dbReference>
<comment type="caution">
    <text evidence="3">The sequence shown here is derived from an EMBL/GenBank/DDBJ whole genome shotgun (WGS) entry which is preliminary data.</text>
</comment>
<sequence length="562" mass="60639">MSRIDGTEMNRPGLVTRRPAQASLSSGRRRALLRVILLPLDIVESADPVPVPAVDEVEPFLPARISAPSATGDDGPHAQLLAFRHIVDRSSPPVTFGLALDGQRAPNGPQRRYVGPPATCLSLWEVPGNGLVLACEELTPDRTGSLIDRHNDPLRGGGSPEFWAAIEAFLRPFGLTTEASPIDVFPRLDTRLPRSEVYRPLRSLTIHGPHRTGGDTLEGLIIEVHTDGVDTVQRLVDEPGTTPSAGAASRSYRGLLRWHRAPLIDRASRLGSGIAIREDARALAVDLGSPATGPGHLGRGTREMVYCLIGWVALRAQHSADHRRVLSLLRNRRQLSERGALAGLGDIAAARTRMIETRLLQTHPAGAHRPPRIESTHLRSTLANRTADEIAVLHTELGKLCDSAESCLLPHALASARDRRSTLVSVAAAGALFATSLHAAVAASPEYLQRWGFTVAVTAAIGAIALLDVVARRRPSRTLTAPTPVSPPRVSPAMTPVRDLERRRRESIFPFETQVWRTAPSRRGMTPTLRECLEANNLSGCAPSNPPLVAASSSSRPAPKWT</sequence>
<reference evidence="3 4" key="1">
    <citation type="submission" date="2018-11" db="EMBL/GenBank/DDBJ databases">
        <title>Microbial catabolism of amino acid.</title>
        <authorList>
            <person name="Hibi M."/>
            <person name="Ogawa J."/>
        </authorList>
    </citation>
    <scope>NUCLEOTIDE SEQUENCE [LARGE SCALE GENOMIC DNA]</scope>
    <source>
        <strain evidence="3 4">C31-06</strain>
    </source>
</reference>
<proteinExistence type="predicted"/>
<feature type="region of interest" description="Disordered" evidence="1">
    <location>
        <begin position="540"/>
        <end position="562"/>
    </location>
</feature>
<feature type="transmembrane region" description="Helical" evidence="2">
    <location>
        <begin position="451"/>
        <end position="471"/>
    </location>
</feature>
<evidence type="ECO:0000256" key="2">
    <source>
        <dbReference type="SAM" id="Phobius"/>
    </source>
</evidence>
<evidence type="ECO:0000313" key="4">
    <source>
        <dbReference type="Proteomes" id="UP000287519"/>
    </source>
</evidence>
<accession>A0A402C2E2</accession>
<keyword evidence="2" id="KW-0472">Membrane</keyword>
<protein>
    <submittedName>
        <fullName evidence="3">Uncharacterized protein</fullName>
    </submittedName>
</protein>
<feature type="region of interest" description="Disordered" evidence="1">
    <location>
        <begin position="1"/>
        <end position="22"/>
    </location>
</feature>